<feature type="coiled-coil region" evidence="1">
    <location>
        <begin position="727"/>
        <end position="823"/>
    </location>
</feature>
<feature type="coiled-coil region" evidence="1">
    <location>
        <begin position="1168"/>
        <end position="1195"/>
    </location>
</feature>
<name>A0A834KAY4_VESVU</name>
<accession>A0A834KAY4</accession>
<dbReference type="PANTHER" id="PTHR23159">
    <property type="entry name" value="CENTROSOMAL PROTEIN 2"/>
    <property type="match status" value="1"/>
</dbReference>
<evidence type="ECO:0000256" key="1">
    <source>
        <dbReference type="SAM" id="Coils"/>
    </source>
</evidence>
<gene>
    <name evidence="3" type="ORF">HZH66_004849</name>
</gene>
<feature type="region of interest" description="Disordered" evidence="2">
    <location>
        <begin position="1769"/>
        <end position="1789"/>
    </location>
</feature>
<evidence type="ECO:0000313" key="4">
    <source>
        <dbReference type="Proteomes" id="UP000614350"/>
    </source>
</evidence>
<proteinExistence type="predicted"/>
<keyword evidence="1" id="KW-0175">Coiled coil</keyword>
<feature type="coiled-coil region" evidence="1">
    <location>
        <begin position="126"/>
        <end position="153"/>
    </location>
</feature>
<protein>
    <submittedName>
        <fullName evidence="3">Uncharacterized protein</fullName>
    </submittedName>
</protein>
<keyword evidence="4" id="KW-1185">Reference proteome</keyword>
<organism evidence="3 4">
    <name type="scientific">Vespula vulgaris</name>
    <name type="common">Yellow jacket</name>
    <name type="synonym">Wasp</name>
    <dbReference type="NCBI Taxonomy" id="7454"/>
    <lineage>
        <taxon>Eukaryota</taxon>
        <taxon>Metazoa</taxon>
        <taxon>Ecdysozoa</taxon>
        <taxon>Arthropoda</taxon>
        <taxon>Hexapoda</taxon>
        <taxon>Insecta</taxon>
        <taxon>Pterygota</taxon>
        <taxon>Neoptera</taxon>
        <taxon>Endopterygota</taxon>
        <taxon>Hymenoptera</taxon>
        <taxon>Apocrita</taxon>
        <taxon>Aculeata</taxon>
        <taxon>Vespoidea</taxon>
        <taxon>Vespidae</taxon>
        <taxon>Vespinae</taxon>
        <taxon>Vespula</taxon>
    </lineage>
</organism>
<dbReference type="EMBL" id="JACSEA010000004">
    <property type="protein sequence ID" value="KAF7402582.1"/>
    <property type="molecule type" value="Genomic_DNA"/>
</dbReference>
<comment type="caution">
    <text evidence="3">The sequence shown here is derived from an EMBL/GenBank/DDBJ whole genome shotgun (WGS) entry which is preliminary data.</text>
</comment>
<evidence type="ECO:0000256" key="2">
    <source>
        <dbReference type="SAM" id="MobiDB-lite"/>
    </source>
</evidence>
<feature type="coiled-coil region" evidence="1">
    <location>
        <begin position="1240"/>
        <end position="1421"/>
    </location>
</feature>
<dbReference type="PANTHER" id="PTHR23159:SF31">
    <property type="entry name" value="CENTROSOME-ASSOCIATED PROTEIN CEP250 ISOFORM X1"/>
    <property type="match status" value="1"/>
</dbReference>
<evidence type="ECO:0000313" key="3">
    <source>
        <dbReference type="EMBL" id="KAF7402582.1"/>
    </source>
</evidence>
<feature type="coiled-coil region" evidence="1">
    <location>
        <begin position="318"/>
        <end position="352"/>
    </location>
</feature>
<reference evidence="3" key="1">
    <citation type="journal article" date="2020" name="G3 (Bethesda)">
        <title>High-Quality Assemblies for Three Invasive Social Wasps from the &lt;i&gt;Vespula&lt;/i&gt; Genus.</title>
        <authorList>
            <person name="Harrop T.W.R."/>
            <person name="Guhlin J."/>
            <person name="McLaughlin G.M."/>
            <person name="Permina E."/>
            <person name="Stockwell P."/>
            <person name="Gilligan J."/>
            <person name="Le Lec M.F."/>
            <person name="Gruber M.A.M."/>
            <person name="Quinn O."/>
            <person name="Lovegrove M."/>
            <person name="Duncan E.J."/>
            <person name="Remnant E.J."/>
            <person name="Van Eeckhoven J."/>
            <person name="Graham B."/>
            <person name="Knapp R.A."/>
            <person name="Langford K.W."/>
            <person name="Kronenberg Z."/>
            <person name="Press M.O."/>
            <person name="Eacker S.M."/>
            <person name="Wilson-Rankin E.E."/>
            <person name="Purcell J."/>
            <person name="Lester P.J."/>
            <person name="Dearden P.K."/>
        </authorList>
    </citation>
    <scope>NUCLEOTIDE SEQUENCE</scope>
    <source>
        <strain evidence="3">Marl-1</strain>
    </source>
</reference>
<sequence>MYTVSNIVQDSTNISVLPKREQICTAINENTGETCGETESLQILDEFHKLYEARIKKVDSESANEFDRVSMKMKIMTEWIKDLGEQNIMLVNTVQDLEQTASDRVKILEEKLKQSSKVVSDKILLTNQSEEKLSVLSNRIRELEDDEKSLRQKIEFLWIDIKGLLELLKRAQTDNGWNLDGITFYYINPNDIPTPLNCVCAQVNTSVDDTINSKQVAELEDKEAYVYQSKLEEKNAELNKKLSKEERYVSDVQNCSNELIQKSQEDNHICVRSTSPPTNSDNNIYSSLKDQIDADAYIMDTESLSNPSNSYQKIFMCFSKTNLLLQKEEEKLDDLKTELKKIVRHLKQKNVETSEHNFTTAYKNIQNIKTILNISKTSKDDRSQTEENLQPFVANIEVQLNCVHDALQNEKLRHDTDKSVDTWMYDTTEKLMKNIENISRICKEKKKAIEFMEYATAKRNEMQSRMNNYVTEMSKEAISNPIIVQQFKLMEEFRVCTVEAQAATEDIREEISTILSSFDVQHQKYTELNKMVKDTQEHLLRLRETVLQAINILKLQEIERTRHIERITTEKVKLKDIKNEFIRAQSELFNYVNNIQQKIKDQNLPECVETCTCNDLLNFVVDKIELIVNHVQMHQDQECFFASNSVELKEQLCCITCSFQDLQKHMSTILMRNEMDETVLCEKEERLGRLEAEIDSAHTKMQDTLETFWNTIEQDDFIEHSANFQSQNQTINELLKAKEDIHKLRKEYDDYKLKTLQKICQTKSDDKINQWKCRIMDLEEQLRILQHETKCKQEANNFLKNSIESMEKELSSVQMKAENYRRSYSIDSIDYQKKILELENIIKIQKEVELKLRKSLDNNEIELQKSKKHLEPFHIECTPEELSICCGYQLKQENTSQLVNILQEAVQSTKSGLQNVECELKLLMCEGSSQSCTSTTLVMTIIDKLRRYEGQLEKCYGDIENLRNTLCSKDKLLENMNQVVMIQNDSIAVTQNELKSLYKKQQEKINMQDCIIAQCEKDKKELSKQNELQAQTIGHLQNAVVEAKRCLDSMGHKALFVKGETIQLLTMFIDETQIQYSDCFTEAAAQEKLLELQRDAIDTLQSKIEYMINDKHLVVTSLHTTYCSILSIIQDQLKLCTNDFQALIYKINTLMQTNIILGNKYITAKKLWKETNQELQELKNMLSKDKKQTKMYETKSCQCKVDIEHKSCMTQNLICKRTSEDSLILDKQDSFQSHESQAQTEIIIRENQNLNKQLQNYKLDLVVYKNELKIKDQEIKDLECCLKSENQNLKINLEKQTKEFEDLIIELNIAKQKEINFKKYVIDMETRQEEIQNLKQQIDCNESLIRKQAQAIDHLQEKLHTSEQQIRQYISESTSFKDRFLSIKVLLKDKSDNMAKLQADYEVLKNENSILKTENIALETKAKEDLYLLRKKLKETQTELSFIKDSYYKTVEDYNNTQENLIQSVRREAELQESLTIAEKEYCSKLANFESKIARLENLICELDEESTDTKKILSSKNTELCQTQNMCKSFSNQLKTAQQDLYELQEKYIKMDNSNCHLTQQLQECIDENCSLLQQKTSLEQDNYKFANQLHNMHQSLMELKKECQSKDKSLACVSAELTETVVNRSELCNESQYMVSCIRTWMEEQRKLVETLVSKLHIKQQQLTIFKQQFGHEKKTLLIKIRELRRVNNILTQRLKRVHRTTIGKNTKSTGYSYLTQNLGKSSICPIKSVRRTSVCGNSWWFPRMEYITNQLRKNNQWWHTNIANKSKNNSGVDENRDCGYQSSASK</sequence>
<dbReference type="Proteomes" id="UP000614350">
    <property type="component" value="Unassembled WGS sequence"/>
</dbReference>